<organism evidence="1 2">
    <name type="scientific">Leeuwenhoekiella marinoflava</name>
    <dbReference type="NCBI Taxonomy" id="988"/>
    <lineage>
        <taxon>Bacteria</taxon>
        <taxon>Pseudomonadati</taxon>
        <taxon>Bacteroidota</taxon>
        <taxon>Flavobacteriia</taxon>
        <taxon>Flavobacteriales</taxon>
        <taxon>Flavobacteriaceae</taxon>
        <taxon>Leeuwenhoekiella</taxon>
    </lineage>
</organism>
<dbReference type="STRING" id="1122159.SAMN02745246_01372"/>
<protein>
    <submittedName>
        <fullName evidence="1">Uncharacterized protein</fullName>
    </submittedName>
</protein>
<reference evidence="1 2" key="1">
    <citation type="submission" date="2018-07" db="EMBL/GenBank/DDBJ databases">
        <title>Leeuwenhoekiella genomics.</title>
        <authorList>
            <person name="Tahon G."/>
            <person name="Willems A."/>
        </authorList>
    </citation>
    <scope>NUCLEOTIDE SEQUENCE [LARGE SCALE GENOMIC DNA]</scope>
    <source>
        <strain evidence="1 2">LMG 1345</strain>
    </source>
</reference>
<dbReference type="Proteomes" id="UP000290608">
    <property type="component" value="Unassembled WGS sequence"/>
</dbReference>
<comment type="caution">
    <text evidence="1">The sequence shown here is derived from an EMBL/GenBank/DDBJ whole genome shotgun (WGS) entry which is preliminary data.</text>
</comment>
<evidence type="ECO:0000313" key="2">
    <source>
        <dbReference type="Proteomes" id="UP000290608"/>
    </source>
</evidence>
<proteinExistence type="predicted"/>
<gene>
    <name evidence="1" type="ORF">DSL99_1315</name>
</gene>
<name>A0A4Q0PPD2_9FLAO</name>
<dbReference type="RefSeq" id="WP_073098488.1">
    <property type="nucleotide sequence ID" value="NZ_QOVL01000005.1"/>
</dbReference>
<dbReference type="AlphaFoldDB" id="A0A4Q0PPD2"/>
<evidence type="ECO:0000313" key="1">
    <source>
        <dbReference type="EMBL" id="RXG32012.1"/>
    </source>
</evidence>
<sequence>MAKTIERIDQFRQHKGISLNAFDASIGRPSGYTGKQIRSSGSVGSDILETILRTYEEINPGWLISGEGEMLKNESDLVKEEQEPYPKPEINQSTALIRKDIQQLSEGLAQPLERLSDGVLKLLIDQQKILRVTEGLNINRLNKIGDKLDQLLKEL</sequence>
<accession>A0A4Q0PPD2</accession>
<dbReference type="EMBL" id="QOVL01000005">
    <property type="protein sequence ID" value="RXG32012.1"/>
    <property type="molecule type" value="Genomic_DNA"/>
</dbReference>